<accession>A0ABP6TKV7</accession>
<protein>
    <recommendedName>
        <fullName evidence="5">DUF4190 domain-containing protein</fullName>
    </recommendedName>
</protein>
<name>A0ABP6TKV7_9ACTN</name>
<evidence type="ECO:0000256" key="2">
    <source>
        <dbReference type="SAM" id="Phobius"/>
    </source>
</evidence>
<feature type="transmembrane region" description="Helical" evidence="2">
    <location>
        <begin position="32"/>
        <end position="65"/>
    </location>
</feature>
<proteinExistence type="predicted"/>
<dbReference type="Proteomes" id="UP001501455">
    <property type="component" value="Unassembled WGS sequence"/>
</dbReference>
<evidence type="ECO:0000256" key="1">
    <source>
        <dbReference type="SAM" id="MobiDB-lite"/>
    </source>
</evidence>
<evidence type="ECO:0008006" key="5">
    <source>
        <dbReference type="Google" id="ProtNLM"/>
    </source>
</evidence>
<dbReference type="EMBL" id="BAAAXF010000021">
    <property type="protein sequence ID" value="GAA3495876.1"/>
    <property type="molecule type" value="Genomic_DNA"/>
</dbReference>
<keyword evidence="4" id="KW-1185">Reference proteome</keyword>
<evidence type="ECO:0000313" key="4">
    <source>
        <dbReference type="Proteomes" id="UP001501455"/>
    </source>
</evidence>
<reference evidence="4" key="1">
    <citation type="journal article" date="2019" name="Int. J. Syst. Evol. Microbiol.">
        <title>The Global Catalogue of Microorganisms (GCM) 10K type strain sequencing project: providing services to taxonomists for standard genome sequencing and annotation.</title>
        <authorList>
            <consortium name="The Broad Institute Genomics Platform"/>
            <consortium name="The Broad Institute Genome Sequencing Center for Infectious Disease"/>
            <person name="Wu L."/>
            <person name="Ma J."/>
        </authorList>
    </citation>
    <scope>NUCLEOTIDE SEQUENCE [LARGE SCALE GENOMIC DNA]</scope>
    <source>
        <strain evidence="4">JCM 4816</strain>
    </source>
</reference>
<keyword evidence="2" id="KW-1133">Transmembrane helix</keyword>
<keyword evidence="2" id="KW-0472">Membrane</keyword>
<feature type="region of interest" description="Disordered" evidence="1">
    <location>
        <begin position="1"/>
        <end position="20"/>
    </location>
</feature>
<gene>
    <name evidence="3" type="ORF">GCM10019016_029770</name>
</gene>
<feature type="transmembrane region" description="Helical" evidence="2">
    <location>
        <begin position="77"/>
        <end position="97"/>
    </location>
</feature>
<evidence type="ECO:0000313" key="3">
    <source>
        <dbReference type="EMBL" id="GAA3495876.1"/>
    </source>
</evidence>
<organism evidence="3 4">
    <name type="scientific">Streptomyces prasinosporus</name>
    <dbReference type="NCBI Taxonomy" id="68256"/>
    <lineage>
        <taxon>Bacteria</taxon>
        <taxon>Bacillati</taxon>
        <taxon>Actinomycetota</taxon>
        <taxon>Actinomycetes</taxon>
        <taxon>Kitasatosporales</taxon>
        <taxon>Streptomycetaceae</taxon>
        <taxon>Streptomyces</taxon>
        <taxon>Streptomyces albogriseolus group</taxon>
    </lineage>
</organism>
<comment type="caution">
    <text evidence="3">The sequence shown here is derived from an EMBL/GenBank/DDBJ whole genome shotgun (WGS) entry which is preliminary data.</text>
</comment>
<sequence length="99" mass="9775">MPDGPAPRSEEFGMATRSADSPATLYGPVSAVLGALALVAAVFAGFLGIAIPLLSGSLAVTFALLGLARGLNRGRCTVGLTTGSLSVLHPVLLAAALSV</sequence>
<keyword evidence="2" id="KW-0812">Transmembrane</keyword>